<keyword evidence="2" id="KW-1185">Reference proteome</keyword>
<dbReference type="EMBL" id="CAMGYJ010000002">
    <property type="protein sequence ID" value="CAI0383912.1"/>
    <property type="molecule type" value="Genomic_DNA"/>
</dbReference>
<evidence type="ECO:0000313" key="2">
    <source>
        <dbReference type="Proteomes" id="UP001154282"/>
    </source>
</evidence>
<comment type="caution">
    <text evidence="1">The sequence shown here is derived from an EMBL/GenBank/DDBJ whole genome shotgun (WGS) entry which is preliminary data.</text>
</comment>
<gene>
    <name evidence="1" type="ORF">LITE_LOCUS4199</name>
</gene>
<proteinExistence type="predicted"/>
<dbReference type="AlphaFoldDB" id="A0AAV0HFE3"/>
<dbReference type="Proteomes" id="UP001154282">
    <property type="component" value="Unassembled WGS sequence"/>
</dbReference>
<protein>
    <submittedName>
        <fullName evidence="1">Uncharacterized protein</fullName>
    </submittedName>
</protein>
<reference evidence="1" key="1">
    <citation type="submission" date="2022-08" db="EMBL/GenBank/DDBJ databases">
        <authorList>
            <person name="Gutierrez-Valencia J."/>
        </authorList>
    </citation>
    <scope>NUCLEOTIDE SEQUENCE</scope>
</reference>
<accession>A0AAV0HFE3</accession>
<name>A0AAV0HFE3_9ROSI</name>
<evidence type="ECO:0000313" key="1">
    <source>
        <dbReference type="EMBL" id="CAI0383912.1"/>
    </source>
</evidence>
<organism evidence="1 2">
    <name type="scientific">Linum tenue</name>
    <dbReference type="NCBI Taxonomy" id="586396"/>
    <lineage>
        <taxon>Eukaryota</taxon>
        <taxon>Viridiplantae</taxon>
        <taxon>Streptophyta</taxon>
        <taxon>Embryophyta</taxon>
        <taxon>Tracheophyta</taxon>
        <taxon>Spermatophyta</taxon>
        <taxon>Magnoliopsida</taxon>
        <taxon>eudicotyledons</taxon>
        <taxon>Gunneridae</taxon>
        <taxon>Pentapetalae</taxon>
        <taxon>rosids</taxon>
        <taxon>fabids</taxon>
        <taxon>Malpighiales</taxon>
        <taxon>Linaceae</taxon>
        <taxon>Linum</taxon>
    </lineage>
</organism>
<sequence>METGTSESNLSLSCWDKKMCASCDRDVWVLSCFRPIEVALLSPLNHSSCRRLLLLLSSINPLPCLSALLFSTVFSCFMQVWVAEYGFIGIDELREEHGLIVGSLTTLRFHSYKVIDFQFYV</sequence>